<dbReference type="Gene3D" id="1.25.40.10">
    <property type="entry name" value="Tetratricopeptide repeat domain"/>
    <property type="match status" value="3"/>
</dbReference>
<dbReference type="GO" id="GO:0005524">
    <property type="term" value="F:ATP binding"/>
    <property type="evidence" value="ECO:0007669"/>
    <property type="project" value="UniProtKB-KW"/>
</dbReference>
<comment type="subcellular location">
    <subcellularLocation>
        <location evidence="3">Cytoplasm</location>
    </subcellularLocation>
</comment>
<dbReference type="GO" id="GO:0046872">
    <property type="term" value="F:metal ion binding"/>
    <property type="evidence" value="ECO:0007669"/>
    <property type="project" value="UniProtKB-KW"/>
</dbReference>
<dbReference type="CDD" id="cd16917">
    <property type="entry name" value="HATPase_UhpB-NarQ-NarX-like"/>
    <property type="match status" value="1"/>
</dbReference>
<evidence type="ECO:0000256" key="14">
    <source>
        <dbReference type="ARBA" id="ARBA00023004"/>
    </source>
</evidence>
<evidence type="ECO:0000256" key="11">
    <source>
        <dbReference type="ARBA" id="ARBA00022741"/>
    </source>
</evidence>
<keyword evidence="16" id="KW-0411">Iron-sulfur</keyword>
<evidence type="ECO:0000313" key="22">
    <source>
        <dbReference type="EMBL" id="RDK89316.1"/>
    </source>
</evidence>
<comment type="function">
    <text evidence="17">Member of the two-component regulatory system NreB/NreC involved in the control of dissimilatory nitrate/nitrite reduction in response to oxygen. NreB functions as a direct oxygen sensor histidine kinase which is autophosphorylated, in the absence of oxygen, probably at the conserved histidine residue, and transfers its phosphate group probably to a conserved aspartate residue of NreC. NreB/NreC activates the expression of the nitrate (narGHJI) and nitrite (nir) reductase operons, as well as the putative nitrate transporter gene narT.</text>
</comment>
<dbReference type="SMART" id="SM00387">
    <property type="entry name" value="HATPase_c"/>
    <property type="match status" value="1"/>
</dbReference>
<dbReference type="Gene3D" id="3.30.565.10">
    <property type="entry name" value="Histidine kinase-like ATPase, C-terminal domain"/>
    <property type="match status" value="1"/>
</dbReference>
<dbReference type="PRINTS" id="PR00344">
    <property type="entry name" value="BCTRLSENSOR"/>
</dbReference>
<protein>
    <recommendedName>
        <fullName evidence="5">Oxygen sensor histidine kinase NreB</fullName>
        <ecNumber evidence="4">2.7.13.3</ecNumber>
    </recommendedName>
    <alternativeName>
        <fullName evidence="18">Nitrogen regulation protein B</fullName>
    </alternativeName>
</protein>
<dbReference type="GO" id="GO:0046983">
    <property type="term" value="F:protein dimerization activity"/>
    <property type="evidence" value="ECO:0007669"/>
    <property type="project" value="InterPro"/>
</dbReference>
<sequence>MVSKLTYLRRVLQLLTNLVKIKGSIYIFCTCLFLCNALTALGQRKPVNQRNVDSILQLVGTMDKDLQAIKLLTSQAGKNRYAAPTKRLIDNAVKISEEVNSPEMLANSYYSLGNFHFFNSQLDSASTYLNKSASFIEGKEFPFLRSGISATRGGIAKKQDAISQSIVYTMRAKEILDKIDTTTLTPELKKKRKGQNLVLSNSLANLYNKTEDYETSLIYYNLANEAALSMNDTYGAGVITSNKGNLLLKMGRHQDALEALKKGKELKTKAGAPLTSLGISSLNIGAAHLELGDVEKAMQNFNDAMAIFEEKKHAAGIAEVLPLRGTLFIKKGNLDLAIADCEKAKNLIDAIKVPELMTAACECLFDAYKRKGNFEKALENFEMFTVARDSVINEKNIKKLTQIEMQYDFNKKQEEQEAILQKEKQLKRNILIGLITLAVFSIVIILFLRKRMQYKNRLAVQTEALQQQKITELQQKNKLIAMNSMIEGQEAERLRIAKDLHDSLGGLLSTVKAHFTTIQNEINVLSELNLTEKTNQLIDEACIEVRRISHNMMPHALSISGLQGAIEDVGTHLKEQGYDVNIEITNLPKNIEPTKEVMIYRLIQEIISNIRKHANAKNILVQLVGHNQELNLLIEDDGKGFNIKKVKANGGLGLKSIHSRVAYLDGTIDWDSQPGNGTSVTINIPLL</sequence>
<keyword evidence="11" id="KW-0547">Nucleotide-binding</keyword>
<proteinExistence type="predicted"/>
<comment type="cofactor">
    <cofactor evidence="2">
        <name>[4Fe-4S] cluster</name>
        <dbReference type="ChEBI" id="CHEBI:49883"/>
    </cofactor>
</comment>
<evidence type="ECO:0000256" key="18">
    <source>
        <dbReference type="ARBA" id="ARBA00030800"/>
    </source>
</evidence>
<dbReference type="Proteomes" id="UP000255317">
    <property type="component" value="Unassembled WGS sequence"/>
</dbReference>
<evidence type="ECO:0000256" key="4">
    <source>
        <dbReference type="ARBA" id="ARBA00012438"/>
    </source>
</evidence>
<dbReference type="InterPro" id="IPR011712">
    <property type="entry name" value="Sig_transdc_His_kin_sub3_dim/P"/>
</dbReference>
<evidence type="ECO:0000256" key="1">
    <source>
        <dbReference type="ARBA" id="ARBA00000085"/>
    </source>
</evidence>
<evidence type="ECO:0000256" key="19">
    <source>
        <dbReference type="PROSITE-ProRule" id="PRU00339"/>
    </source>
</evidence>
<evidence type="ECO:0000256" key="8">
    <source>
        <dbReference type="ARBA" id="ARBA00022553"/>
    </source>
</evidence>
<keyword evidence="9" id="KW-0808">Transferase</keyword>
<keyword evidence="7" id="KW-0963">Cytoplasm</keyword>
<dbReference type="SUPFAM" id="SSF48452">
    <property type="entry name" value="TPR-like"/>
    <property type="match status" value="1"/>
</dbReference>
<dbReference type="EMBL" id="QRAO01000001">
    <property type="protein sequence ID" value="RDK89316.1"/>
    <property type="molecule type" value="Genomic_DNA"/>
</dbReference>
<gene>
    <name evidence="22" type="ORF">C8D94_1011202</name>
</gene>
<keyword evidence="23" id="KW-1185">Reference proteome</keyword>
<evidence type="ECO:0000256" key="2">
    <source>
        <dbReference type="ARBA" id="ARBA00001966"/>
    </source>
</evidence>
<keyword evidence="20" id="KW-0472">Membrane</keyword>
<evidence type="ECO:0000256" key="7">
    <source>
        <dbReference type="ARBA" id="ARBA00022490"/>
    </source>
</evidence>
<keyword evidence="10" id="KW-0479">Metal-binding</keyword>
<dbReference type="PANTHER" id="PTHR24421:SF10">
    <property type="entry name" value="NITRATE_NITRITE SENSOR PROTEIN NARQ"/>
    <property type="match status" value="1"/>
</dbReference>
<dbReference type="PROSITE" id="PS50005">
    <property type="entry name" value="TPR"/>
    <property type="match status" value="1"/>
</dbReference>
<organism evidence="22 23">
    <name type="scientific">Marinirhabdus gelatinilytica</name>
    <dbReference type="NCBI Taxonomy" id="1703343"/>
    <lineage>
        <taxon>Bacteria</taxon>
        <taxon>Pseudomonadati</taxon>
        <taxon>Bacteroidota</taxon>
        <taxon>Flavobacteriia</taxon>
        <taxon>Flavobacteriales</taxon>
        <taxon>Flavobacteriaceae</taxon>
    </lineage>
</organism>
<dbReference type="InterPro" id="IPR011990">
    <property type="entry name" value="TPR-like_helical_dom_sf"/>
</dbReference>
<evidence type="ECO:0000256" key="17">
    <source>
        <dbReference type="ARBA" id="ARBA00024827"/>
    </source>
</evidence>
<evidence type="ECO:0000256" key="3">
    <source>
        <dbReference type="ARBA" id="ARBA00004496"/>
    </source>
</evidence>
<keyword evidence="15" id="KW-0902">Two-component regulatory system</keyword>
<evidence type="ECO:0000256" key="10">
    <source>
        <dbReference type="ARBA" id="ARBA00022723"/>
    </source>
</evidence>
<evidence type="ECO:0000256" key="6">
    <source>
        <dbReference type="ARBA" id="ARBA00022485"/>
    </source>
</evidence>
<keyword evidence="13" id="KW-0067">ATP-binding</keyword>
<dbReference type="InterPro" id="IPR050482">
    <property type="entry name" value="Sensor_HK_TwoCompSys"/>
</dbReference>
<dbReference type="InterPro" id="IPR036890">
    <property type="entry name" value="HATPase_C_sf"/>
</dbReference>
<feature type="domain" description="Histidine kinase" evidence="21">
    <location>
        <begin position="495"/>
        <end position="687"/>
    </location>
</feature>
<dbReference type="PANTHER" id="PTHR24421">
    <property type="entry name" value="NITRATE/NITRITE SENSOR PROTEIN NARX-RELATED"/>
    <property type="match status" value="1"/>
</dbReference>
<comment type="catalytic activity">
    <reaction evidence="1">
        <text>ATP + protein L-histidine = ADP + protein N-phospho-L-histidine.</text>
        <dbReference type="EC" id="2.7.13.3"/>
    </reaction>
</comment>
<dbReference type="GO" id="GO:0000155">
    <property type="term" value="F:phosphorelay sensor kinase activity"/>
    <property type="evidence" value="ECO:0007669"/>
    <property type="project" value="InterPro"/>
</dbReference>
<feature type="transmembrane region" description="Helical" evidence="20">
    <location>
        <begin position="430"/>
        <end position="448"/>
    </location>
</feature>
<dbReference type="Gene3D" id="1.20.5.1930">
    <property type="match status" value="1"/>
</dbReference>
<dbReference type="SUPFAM" id="SSF55874">
    <property type="entry name" value="ATPase domain of HSP90 chaperone/DNA topoisomerase II/histidine kinase"/>
    <property type="match status" value="1"/>
</dbReference>
<keyword evidence="6" id="KW-0004">4Fe-4S</keyword>
<keyword evidence="14" id="KW-0408">Iron</keyword>
<dbReference type="InterPro" id="IPR005467">
    <property type="entry name" value="His_kinase_dom"/>
</dbReference>
<dbReference type="Pfam" id="PF13424">
    <property type="entry name" value="TPR_12"/>
    <property type="match status" value="1"/>
</dbReference>
<dbReference type="InterPro" id="IPR003594">
    <property type="entry name" value="HATPase_dom"/>
</dbReference>
<reference evidence="22 23" key="1">
    <citation type="submission" date="2018-07" db="EMBL/GenBank/DDBJ databases">
        <title>Genomic Encyclopedia of Type Strains, Phase IV (KMG-IV): sequencing the most valuable type-strain genomes for metagenomic binning, comparative biology and taxonomic classification.</title>
        <authorList>
            <person name="Goeker M."/>
        </authorList>
    </citation>
    <scope>NUCLEOTIDE SEQUENCE [LARGE SCALE GENOMIC DNA]</scope>
    <source>
        <strain evidence="22 23">DSM 101478</strain>
    </source>
</reference>
<keyword evidence="20" id="KW-0812">Transmembrane</keyword>
<keyword evidence="20" id="KW-1133">Transmembrane helix</keyword>
<keyword evidence="12 22" id="KW-0418">Kinase</keyword>
<dbReference type="AlphaFoldDB" id="A0A370QLS0"/>
<dbReference type="GO" id="GO:0051539">
    <property type="term" value="F:4 iron, 4 sulfur cluster binding"/>
    <property type="evidence" value="ECO:0007669"/>
    <property type="project" value="UniProtKB-KW"/>
</dbReference>
<dbReference type="InterPro" id="IPR004358">
    <property type="entry name" value="Sig_transdc_His_kin-like_C"/>
</dbReference>
<accession>A0A370QLS0</accession>
<evidence type="ECO:0000256" key="5">
    <source>
        <dbReference type="ARBA" id="ARBA00017322"/>
    </source>
</evidence>
<dbReference type="GO" id="GO:0016020">
    <property type="term" value="C:membrane"/>
    <property type="evidence" value="ECO:0007669"/>
    <property type="project" value="InterPro"/>
</dbReference>
<evidence type="ECO:0000256" key="12">
    <source>
        <dbReference type="ARBA" id="ARBA00022777"/>
    </source>
</evidence>
<evidence type="ECO:0000259" key="21">
    <source>
        <dbReference type="PROSITE" id="PS50109"/>
    </source>
</evidence>
<keyword evidence="8" id="KW-0597">Phosphoprotein</keyword>
<dbReference type="SMART" id="SM00028">
    <property type="entry name" value="TPR"/>
    <property type="match status" value="5"/>
</dbReference>
<dbReference type="Pfam" id="PF07730">
    <property type="entry name" value="HisKA_3"/>
    <property type="match status" value="1"/>
</dbReference>
<comment type="caution">
    <text evidence="22">The sequence shown here is derived from an EMBL/GenBank/DDBJ whole genome shotgun (WGS) entry which is preliminary data.</text>
</comment>
<dbReference type="GO" id="GO:0005737">
    <property type="term" value="C:cytoplasm"/>
    <property type="evidence" value="ECO:0007669"/>
    <property type="project" value="UniProtKB-SubCell"/>
</dbReference>
<evidence type="ECO:0000256" key="9">
    <source>
        <dbReference type="ARBA" id="ARBA00022679"/>
    </source>
</evidence>
<dbReference type="PROSITE" id="PS50109">
    <property type="entry name" value="HIS_KIN"/>
    <property type="match status" value="1"/>
</dbReference>
<feature type="repeat" description="TPR" evidence="19">
    <location>
        <begin position="278"/>
        <end position="311"/>
    </location>
</feature>
<dbReference type="EC" id="2.7.13.3" evidence="4"/>
<dbReference type="Pfam" id="PF02518">
    <property type="entry name" value="HATPase_c"/>
    <property type="match status" value="1"/>
</dbReference>
<evidence type="ECO:0000313" key="23">
    <source>
        <dbReference type="Proteomes" id="UP000255317"/>
    </source>
</evidence>
<evidence type="ECO:0000256" key="13">
    <source>
        <dbReference type="ARBA" id="ARBA00022840"/>
    </source>
</evidence>
<evidence type="ECO:0000256" key="20">
    <source>
        <dbReference type="SAM" id="Phobius"/>
    </source>
</evidence>
<name>A0A370QLS0_9FLAO</name>
<evidence type="ECO:0000256" key="15">
    <source>
        <dbReference type="ARBA" id="ARBA00023012"/>
    </source>
</evidence>
<keyword evidence="19" id="KW-0802">TPR repeat</keyword>
<dbReference type="InterPro" id="IPR019734">
    <property type="entry name" value="TPR_rpt"/>
</dbReference>
<evidence type="ECO:0000256" key="16">
    <source>
        <dbReference type="ARBA" id="ARBA00023014"/>
    </source>
</evidence>